<accession>A0A1M4S7B2</accession>
<dbReference type="AlphaFoldDB" id="A0A1M4S7B2"/>
<organism evidence="5 6">
    <name type="scientific">Tissierella praeacuta DSM 18095</name>
    <dbReference type="NCBI Taxonomy" id="1123404"/>
    <lineage>
        <taxon>Bacteria</taxon>
        <taxon>Bacillati</taxon>
        <taxon>Bacillota</taxon>
        <taxon>Tissierellia</taxon>
        <taxon>Tissierellales</taxon>
        <taxon>Tissierellaceae</taxon>
        <taxon>Tissierella</taxon>
    </lineage>
</organism>
<dbReference type="Gene3D" id="3.90.76.10">
    <property type="entry name" value="Dipeptide-binding Protein, Domain 1"/>
    <property type="match status" value="1"/>
</dbReference>
<evidence type="ECO:0000256" key="1">
    <source>
        <dbReference type="ARBA" id="ARBA00005695"/>
    </source>
</evidence>
<comment type="similarity">
    <text evidence="1">Belongs to the bacterial solute-binding protein 5 family.</text>
</comment>
<keyword evidence="3" id="KW-0732">Signal</keyword>
<dbReference type="InterPro" id="IPR030678">
    <property type="entry name" value="Peptide/Ni-bd"/>
</dbReference>
<dbReference type="PROSITE" id="PS51257">
    <property type="entry name" value="PROKAR_LIPOPROTEIN"/>
    <property type="match status" value="1"/>
</dbReference>
<dbReference type="GO" id="GO:0042597">
    <property type="term" value="C:periplasmic space"/>
    <property type="evidence" value="ECO:0007669"/>
    <property type="project" value="UniProtKB-ARBA"/>
</dbReference>
<dbReference type="PANTHER" id="PTHR30290">
    <property type="entry name" value="PERIPLASMIC BINDING COMPONENT OF ABC TRANSPORTER"/>
    <property type="match status" value="1"/>
</dbReference>
<protein>
    <submittedName>
        <fullName evidence="5">Peptide/nickel transport system substrate-binding protein</fullName>
    </submittedName>
</protein>
<keyword evidence="6" id="KW-1185">Reference proteome</keyword>
<evidence type="ECO:0000259" key="4">
    <source>
        <dbReference type="Pfam" id="PF00496"/>
    </source>
</evidence>
<reference evidence="6" key="1">
    <citation type="submission" date="2016-11" db="EMBL/GenBank/DDBJ databases">
        <authorList>
            <person name="Varghese N."/>
            <person name="Submissions S."/>
        </authorList>
    </citation>
    <scope>NUCLEOTIDE SEQUENCE [LARGE SCALE GENOMIC DNA]</scope>
    <source>
        <strain evidence="6">DSM 18095</strain>
    </source>
</reference>
<evidence type="ECO:0000313" key="6">
    <source>
        <dbReference type="Proteomes" id="UP000184114"/>
    </source>
</evidence>
<dbReference type="InterPro" id="IPR000914">
    <property type="entry name" value="SBP_5_dom"/>
</dbReference>
<dbReference type="Gene3D" id="3.10.105.10">
    <property type="entry name" value="Dipeptide-binding Protein, Domain 3"/>
    <property type="match status" value="1"/>
</dbReference>
<dbReference type="Gene3D" id="3.40.190.10">
    <property type="entry name" value="Periplasmic binding protein-like II"/>
    <property type="match status" value="1"/>
</dbReference>
<dbReference type="STRING" id="1123404.SAMN02745784_00128"/>
<feature type="domain" description="Solute-binding protein family 5" evidence="4">
    <location>
        <begin position="84"/>
        <end position="458"/>
    </location>
</feature>
<dbReference type="GeneID" id="90994821"/>
<dbReference type="SUPFAM" id="SSF53850">
    <property type="entry name" value="Periplasmic binding protein-like II"/>
    <property type="match status" value="1"/>
</dbReference>
<dbReference type="RefSeq" id="WP_200778083.1">
    <property type="nucleotide sequence ID" value="NZ_FQTY01000001.1"/>
</dbReference>
<name>A0A1M4S7B2_9FIRM</name>
<evidence type="ECO:0000256" key="3">
    <source>
        <dbReference type="ARBA" id="ARBA00022729"/>
    </source>
</evidence>
<keyword evidence="2" id="KW-0813">Transport</keyword>
<gene>
    <name evidence="5" type="ORF">SAMN02745784_00128</name>
</gene>
<dbReference type="GO" id="GO:1904680">
    <property type="term" value="F:peptide transmembrane transporter activity"/>
    <property type="evidence" value="ECO:0007669"/>
    <property type="project" value="TreeGrafter"/>
</dbReference>
<dbReference type="PIRSF" id="PIRSF002741">
    <property type="entry name" value="MppA"/>
    <property type="match status" value="1"/>
</dbReference>
<dbReference type="Proteomes" id="UP000184114">
    <property type="component" value="Unassembled WGS sequence"/>
</dbReference>
<dbReference type="GO" id="GO:0043190">
    <property type="term" value="C:ATP-binding cassette (ABC) transporter complex"/>
    <property type="evidence" value="ECO:0007669"/>
    <property type="project" value="InterPro"/>
</dbReference>
<sequence length="542" mass="61398">MLKSKNKILMLVIIFVLIVSSMTGCKSKSGNTSSSIDGEKMIRILNTEDPSTGDPQKLTDTYLIALNVFDCLVDAATVEEGKSEIVPRLAEKWDVSDDGLKYTFYLRKNVKFHNGEELKADDVLFSFDRMLDPKTQALNTDFLDMIAGAKERMEGKIDVVSGIKVIDDYTVEITLEKPFAPFIANLAAPPCSIFNRKATTEAGEEFGLVPEKTIGTGPFIFKEWKLNEQFVMVANCDYFRGAPKLDGIIVKIVPDAETIRIMFETDEIDVFDVDNARSQYEAFKNSDKWKDQIVSGSKAGTYYYCLNQSIKPLDDVRIRKAIQMGIDRKTILDKLYSGEGRLVHGIIPPGVLGFNYDLQEIPYDPTKAKELISEAGYPNGFEMELAMTTDSPSTLKINEAVQAMLGDIGIDVKITQMDSASYFGIRAQGELPSYYNVWMADYNDPDNFFYTFFSEKNTFARSFCYNNSEVHGKIEEVRAMTDQDQRMKLYQELEKTIVHEDAAWIPLFSLNKIFIVQPRVKNLKVSWNGWGDMPYYNVEIVE</sequence>
<dbReference type="PANTHER" id="PTHR30290:SF9">
    <property type="entry name" value="OLIGOPEPTIDE-BINDING PROTEIN APPA"/>
    <property type="match status" value="1"/>
</dbReference>
<dbReference type="EMBL" id="FQTY01000001">
    <property type="protein sequence ID" value="SHE28106.1"/>
    <property type="molecule type" value="Genomic_DNA"/>
</dbReference>
<dbReference type="InterPro" id="IPR039424">
    <property type="entry name" value="SBP_5"/>
</dbReference>
<dbReference type="Pfam" id="PF00496">
    <property type="entry name" value="SBP_bac_5"/>
    <property type="match status" value="1"/>
</dbReference>
<proteinExistence type="inferred from homology"/>
<evidence type="ECO:0000313" key="5">
    <source>
        <dbReference type="EMBL" id="SHE28106.1"/>
    </source>
</evidence>
<evidence type="ECO:0000256" key="2">
    <source>
        <dbReference type="ARBA" id="ARBA00022448"/>
    </source>
</evidence>
<dbReference type="GO" id="GO:0015833">
    <property type="term" value="P:peptide transport"/>
    <property type="evidence" value="ECO:0007669"/>
    <property type="project" value="TreeGrafter"/>
</dbReference>